<accession>A0ACC6PMA1</accession>
<evidence type="ECO:0000313" key="2">
    <source>
        <dbReference type="Proteomes" id="UP001377168"/>
    </source>
</evidence>
<keyword evidence="2" id="KW-1185">Reference proteome</keyword>
<sequence length="49" mass="5465">MRGTSHGQGDRPSFDSRRTGPRDRGPVRRLHTPIGAGGMGEVWQAYDER</sequence>
<name>A0ACC6PMA1_9ACTN</name>
<organism evidence="1 2">
    <name type="scientific">Streptomyces achmelvichensis</name>
    <dbReference type="NCBI Taxonomy" id="3134111"/>
    <lineage>
        <taxon>Bacteria</taxon>
        <taxon>Bacillati</taxon>
        <taxon>Actinomycetota</taxon>
        <taxon>Actinomycetes</taxon>
        <taxon>Kitasatosporales</taxon>
        <taxon>Streptomycetaceae</taxon>
        <taxon>Streptomyces</taxon>
    </lineage>
</organism>
<evidence type="ECO:0000313" key="1">
    <source>
        <dbReference type="EMBL" id="MEJ8632618.1"/>
    </source>
</evidence>
<dbReference type="Proteomes" id="UP001377168">
    <property type="component" value="Unassembled WGS sequence"/>
</dbReference>
<comment type="caution">
    <text evidence="1">The sequence shown here is derived from an EMBL/GenBank/DDBJ whole genome shotgun (WGS) entry which is preliminary data.</text>
</comment>
<gene>
    <name evidence="1" type="ORF">WKI67_04265</name>
</gene>
<reference evidence="1" key="1">
    <citation type="submission" date="2024-03" db="EMBL/GenBank/DDBJ databases">
        <title>Novel Streptomyces species of biotechnological and ecological value are a feature of Machair soil.</title>
        <authorList>
            <person name="Prole J.R."/>
            <person name="Goodfellow M."/>
            <person name="Allenby N."/>
            <person name="Ward A.C."/>
        </authorList>
    </citation>
    <scope>NUCLEOTIDE SEQUENCE</scope>
    <source>
        <strain evidence="1">MS2.AVA.5</strain>
    </source>
</reference>
<dbReference type="EMBL" id="JBBKAJ010000022">
    <property type="protein sequence ID" value="MEJ8632618.1"/>
    <property type="molecule type" value="Genomic_DNA"/>
</dbReference>
<proteinExistence type="predicted"/>
<protein>
    <submittedName>
        <fullName evidence="1">Uncharacterized protein</fullName>
    </submittedName>
</protein>